<evidence type="ECO:0000313" key="4">
    <source>
        <dbReference type="Proteomes" id="UP000540506"/>
    </source>
</evidence>
<feature type="chain" id="PRO_5038951319" evidence="2">
    <location>
        <begin position="27"/>
        <end position="60"/>
    </location>
</feature>
<dbReference type="RefSeq" id="WP_184934671.1">
    <property type="nucleotide sequence ID" value="NZ_JACHJV010000001.1"/>
</dbReference>
<feature type="compositionally biased region" description="Basic and acidic residues" evidence="1">
    <location>
        <begin position="51"/>
        <end position="60"/>
    </location>
</feature>
<sequence length="60" mass="5993">MASILRRCGILALLAAAVLLPVSAAAHVGPPAKATTGHGSTVAGADTSWGDEYKPKPVLL</sequence>
<evidence type="ECO:0000256" key="2">
    <source>
        <dbReference type="SAM" id="SignalP"/>
    </source>
</evidence>
<organism evidence="3 4">
    <name type="scientific">Kitasatospora kifunensis</name>
    <name type="common">Streptomyces kifunensis</name>
    <dbReference type="NCBI Taxonomy" id="58351"/>
    <lineage>
        <taxon>Bacteria</taxon>
        <taxon>Bacillati</taxon>
        <taxon>Actinomycetota</taxon>
        <taxon>Actinomycetes</taxon>
        <taxon>Kitasatosporales</taxon>
        <taxon>Streptomycetaceae</taxon>
        <taxon>Kitasatospora</taxon>
    </lineage>
</organism>
<feature type="signal peptide" evidence="2">
    <location>
        <begin position="1"/>
        <end position="26"/>
    </location>
</feature>
<evidence type="ECO:0000256" key="1">
    <source>
        <dbReference type="SAM" id="MobiDB-lite"/>
    </source>
</evidence>
<evidence type="ECO:0000313" key="3">
    <source>
        <dbReference type="EMBL" id="MBB4922509.1"/>
    </source>
</evidence>
<reference evidence="3 4" key="1">
    <citation type="submission" date="2020-08" db="EMBL/GenBank/DDBJ databases">
        <title>Sequencing the genomes of 1000 actinobacteria strains.</title>
        <authorList>
            <person name="Klenk H.-P."/>
        </authorList>
    </citation>
    <scope>NUCLEOTIDE SEQUENCE [LARGE SCALE GENOMIC DNA]</scope>
    <source>
        <strain evidence="3 4">DSM 41654</strain>
    </source>
</reference>
<keyword evidence="4" id="KW-1185">Reference proteome</keyword>
<protein>
    <submittedName>
        <fullName evidence="3">Opacity protein-like surface antigen</fullName>
    </submittedName>
</protein>
<comment type="caution">
    <text evidence="3">The sequence shown here is derived from an EMBL/GenBank/DDBJ whole genome shotgun (WGS) entry which is preliminary data.</text>
</comment>
<feature type="region of interest" description="Disordered" evidence="1">
    <location>
        <begin position="30"/>
        <end position="60"/>
    </location>
</feature>
<dbReference type="EMBL" id="JACHJV010000001">
    <property type="protein sequence ID" value="MBB4922509.1"/>
    <property type="molecule type" value="Genomic_DNA"/>
</dbReference>
<dbReference type="AlphaFoldDB" id="A0A7W7QZG1"/>
<keyword evidence="2" id="KW-0732">Signal</keyword>
<proteinExistence type="predicted"/>
<accession>A0A7W7QZG1</accession>
<gene>
    <name evidence="3" type="ORF">FHR34_001502</name>
</gene>
<name>A0A7W7QZG1_KITKI</name>
<dbReference type="Proteomes" id="UP000540506">
    <property type="component" value="Unassembled WGS sequence"/>
</dbReference>